<organism evidence="1 2">
    <name type="scientific">Mesorhizobium australicum</name>
    <dbReference type="NCBI Taxonomy" id="536018"/>
    <lineage>
        <taxon>Bacteria</taxon>
        <taxon>Pseudomonadati</taxon>
        <taxon>Pseudomonadota</taxon>
        <taxon>Alphaproteobacteria</taxon>
        <taxon>Hyphomicrobiales</taxon>
        <taxon>Phyllobacteriaceae</taxon>
        <taxon>Mesorhizobium</taxon>
    </lineage>
</organism>
<reference evidence="1 2" key="1">
    <citation type="journal article" date="2024" name="Proc. Natl. Acad. Sci. U.S.A.">
        <title>The evolutionary genomics of adaptation to stress in wild rhizobium bacteria.</title>
        <authorList>
            <person name="Kehlet-Delgado H."/>
            <person name="Montoya A.P."/>
            <person name="Jensen K.T."/>
            <person name="Wendlandt C.E."/>
            <person name="Dexheimer C."/>
            <person name="Roberts M."/>
            <person name="Torres Martinez L."/>
            <person name="Friesen M.L."/>
            <person name="Griffitts J.S."/>
            <person name="Porter S.S."/>
        </authorList>
    </citation>
    <scope>NUCLEOTIDE SEQUENCE [LARGE SCALE GENOMIC DNA]</scope>
    <source>
        <strain evidence="1 2">M0468</strain>
    </source>
</reference>
<dbReference type="EMBL" id="JAMYRI010000010">
    <property type="protein sequence ID" value="MER9286021.1"/>
    <property type="molecule type" value="Genomic_DNA"/>
</dbReference>
<name>A0ACC6T2B4_9HYPH</name>
<dbReference type="Proteomes" id="UP001480082">
    <property type="component" value="Unassembled WGS sequence"/>
</dbReference>
<evidence type="ECO:0000313" key="2">
    <source>
        <dbReference type="Proteomes" id="UP001480082"/>
    </source>
</evidence>
<proteinExistence type="predicted"/>
<evidence type="ECO:0000313" key="1">
    <source>
        <dbReference type="EMBL" id="MER9286021.1"/>
    </source>
</evidence>
<keyword evidence="1" id="KW-0808">Transferase</keyword>
<gene>
    <name evidence="1" type="ORF">NKI81_18980</name>
</gene>
<protein>
    <submittedName>
        <fullName evidence="1">Diacylglycerol kinase family lipid kinase</fullName>
    </submittedName>
</protein>
<comment type="caution">
    <text evidence="1">The sequence shown here is derived from an EMBL/GenBank/DDBJ whole genome shotgun (WGS) entry which is preliminary data.</text>
</comment>
<sequence>MEADYWSGVLGVPEVAVLVLINDGAGAVAAVDDIATTVHGGLLKRGIEAEVRLVAGNEISEAASQFVGQKTTSGENILVVGGGDGTLSSAAAVLAGTEVALGVLPLGTLNHFAKDLCVPLELDAAMDVIAARRPVLVDVAEVNGRVFLNNSSIGLYPFFVAERAAEQKRRGAGKLAAIGPALVRTLRAVSWQFVRITADKGEDQVLTPCVFVGNNFYDVGDFGHRESLSSRELCVYVVRRRTWFGLALLPFKIALGLVDRHRDLELLRPSRLEIISNRRETLVSVDGEATTMKMPLHFQIRPAALKVLSVPEPDTK</sequence>
<keyword evidence="2" id="KW-1185">Reference proteome</keyword>
<accession>A0ACC6T2B4</accession>
<keyword evidence="1" id="KW-0418">Kinase</keyword>